<keyword evidence="2" id="KW-1185">Reference proteome</keyword>
<name>A0A2S4MIV3_9BURK</name>
<dbReference type="EMBL" id="PQGA01000002">
    <property type="protein sequence ID" value="POR54539.1"/>
    <property type="molecule type" value="Genomic_DNA"/>
</dbReference>
<organism evidence="1 2">
    <name type="scientific">Paraburkholderia eburnea</name>
    <dbReference type="NCBI Taxonomy" id="1189126"/>
    <lineage>
        <taxon>Bacteria</taxon>
        <taxon>Pseudomonadati</taxon>
        <taxon>Pseudomonadota</taxon>
        <taxon>Betaproteobacteria</taxon>
        <taxon>Burkholderiales</taxon>
        <taxon>Burkholderiaceae</taxon>
        <taxon>Paraburkholderia</taxon>
    </lineage>
</organism>
<reference evidence="1 2" key="1">
    <citation type="submission" date="2018-01" db="EMBL/GenBank/DDBJ databases">
        <title>Genomic Encyclopedia of Type Strains, Phase III (KMG-III): the genomes of soil and plant-associated and newly described type strains.</title>
        <authorList>
            <person name="Whitman W."/>
        </authorList>
    </citation>
    <scope>NUCLEOTIDE SEQUENCE [LARGE SCALE GENOMIC DNA]</scope>
    <source>
        <strain evidence="1 2">JCM 18070</strain>
    </source>
</reference>
<evidence type="ECO:0000313" key="1">
    <source>
        <dbReference type="EMBL" id="POR54539.1"/>
    </source>
</evidence>
<proteinExistence type="predicted"/>
<dbReference type="AlphaFoldDB" id="A0A2S4MIV3"/>
<sequence>MTREDVLERLVDAEPTNDTWKPIERYADVLAELERMLSDREMAVLVDAGARLVRALYPEVFRRVPI</sequence>
<dbReference type="Proteomes" id="UP000237381">
    <property type="component" value="Unassembled WGS sequence"/>
</dbReference>
<accession>A0A2S4MIV3</accession>
<evidence type="ECO:0000313" key="2">
    <source>
        <dbReference type="Proteomes" id="UP000237381"/>
    </source>
</evidence>
<gene>
    <name evidence="1" type="ORF">B0G62_102147</name>
</gene>
<dbReference type="OrthoDB" id="9916634at2"/>
<protein>
    <submittedName>
        <fullName evidence="1">Uncharacterized protein</fullName>
    </submittedName>
</protein>
<comment type="caution">
    <text evidence="1">The sequence shown here is derived from an EMBL/GenBank/DDBJ whole genome shotgun (WGS) entry which is preliminary data.</text>
</comment>